<feature type="binding site" evidence="10">
    <location>
        <position position="61"/>
    </location>
    <ligand>
        <name>[4Fe-4S] cluster</name>
        <dbReference type="ChEBI" id="CHEBI:49883"/>
        <label>1</label>
    </ligand>
</feature>
<dbReference type="PANTHER" id="PTHR43560">
    <property type="entry name" value="ION-TRANSLOCATING OXIDOREDUCTASE COMPLEX SUBUNIT B"/>
    <property type="match status" value="1"/>
</dbReference>
<dbReference type="Gene3D" id="3.30.70.20">
    <property type="match status" value="2"/>
</dbReference>
<evidence type="ECO:0000256" key="2">
    <source>
        <dbReference type="ARBA" id="ARBA00022485"/>
    </source>
</evidence>
<dbReference type="HOGENOM" id="CLU_053470_0_0_9"/>
<evidence type="ECO:0000313" key="14">
    <source>
        <dbReference type="EMBL" id="EHL11428.1"/>
    </source>
</evidence>
<feature type="domain" description="4Fe-4S ferredoxin-type" evidence="12">
    <location>
        <begin position="243"/>
        <end position="270"/>
    </location>
</feature>
<keyword evidence="1 10" id="KW-0813">Transport</keyword>
<dbReference type="GO" id="GO:0051539">
    <property type="term" value="F:4 iron, 4 sulfur cluster binding"/>
    <property type="evidence" value="ECO:0007669"/>
    <property type="project" value="UniProtKB-UniRule"/>
</dbReference>
<feature type="binding site" evidence="10">
    <location>
        <position position="154"/>
    </location>
    <ligand>
        <name>[4Fe-4S] cluster</name>
        <dbReference type="ChEBI" id="CHEBI:49883"/>
        <label>2</label>
    </ligand>
</feature>
<feature type="binding site" evidence="10">
    <location>
        <position position="53"/>
    </location>
    <ligand>
        <name>[4Fe-4S] cluster</name>
        <dbReference type="ChEBI" id="CHEBI:49883"/>
        <label>1</label>
    </ligand>
</feature>
<feature type="region of interest" description="Hydrophobic" evidence="10">
    <location>
        <begin position="1"/>
        <end position="30"/>
    </location>
</feature>
<evidence type="ECO:0000256" key="10">
    <source>
        <dbReference type="HAMAP-Rule" id="MF_00463"/>
    </source>
</evidence>
<feature type="binding site" evidence="10">
    <location>
        <position position="180"/>
    </location>
    <ligand>
        <name>[4Fe-4S] cluster</name>
        <dbReference type="ChEBI" id="CHEBI:49883"/>
        <label>3</label>
    </ligand>
</feature>
<evidence type="ECO:0000259" key="13">
    <source>
        <dbReference type="PROSITE" id="PS51656"/>
    </source>
</evidence>
<keyword evidence="3 10" id="KW-0479">Metal-binding</keyword>
<feature type="binding site" evidence="10">
    <location>
        <position position="56"/>
    </location>
    <ligand>
        <name>[4Fe-4S] cluster</name>
        <dbReference type="ChEBI" id="CHEBI:49883"/>
        <label>1</label>
    </ligand>
</feature>
<feature type="region of interest" description="Disordered" evidence="11">
    <location>
        <begin position="268"/>
        <end position="292"/>
    </location>
</feature>
<dbReference type="SUPFAM" id="SSF54862">
    <property type="entry name" value="4Fe-4S ferredoxins"/>
    <property type="match status" value="1"/>
</dbReference>
<reference evidence="14 15" key="1">
    <citation type="submission" date="2011-08" db="EMBL/GenBank/DDBJ databases">
        <title>The Genome Sequence of Oribacterium sp. ACB7.</title>
        <authorList>
            <consortium name="The Broad Institute Genome Sequencing Platform"/>
            <person name="Earl A."/>
            <person name="Ward D."/>
            <person name="Feldgarden M."/>
            <person name="Gevers D."/>
            <person name="Sizova M."/>
            <person name="Hazen A."/>
            <person name="Epstein S."/>
            <person name="Young S.K."/>
            <person name="Zeng Q."/>
            <person name="Gargeya S."/>
            <person name="Fitzgerald M."/>
            <person name="Haas B."/>
            <person name="Abouelleil A."/>
            <person name="Alvarado L."/>
            <person name="Arachchi H.M."/>
            <person name="Berlin A."/>
            <person name="Brown A."/>
            <person name="Chapman S.B."/>
            <person name="Chen Z."/>
            <person name="Dunbar C."/>
            <person name="Freedman E."/>
            <person name="Gearin G."/>
            <person name="Gellesch M."/>
            <person name="Goldberg J."/>
            <person name="Griggs A."/>
            <person name="Gujja S."/>
            <person name="Heiman D."/>
            <person name="Howarth C."/>
            <person name="Larson L."/>
            <person name="Lui A."/>
            <person name="MacDonald P.J.P."/>
            <person name="Montmayeur A."/>
            <person name="Murphy C."/>
            <person name="Neiman D."/>
            <person name="Pearson M."/>
            <person name="Priest M."/>
            <person name="Roberts A."/>
            <person name="Saif S."/>
            <person name="Shea T."/>
            <person name="Shenoy N."/>
            <person name="Sisk P."/>
            <person name="Stolte C."/>
            <person name="Sykes S."/>
            <person name="Wortman J."/>
            <person name="Nusbaum C."/>
            <person name="Birren B."/>
        </authorList>
    </citation>
    <scope>NUCLEOTIDE SEQUENCE [LARGE SCALE GENOMIC DNA]</scope>
    <source>
        <strain evidence="14 15">ACB7</strain>
    </source>
</reference>
<keyword evidence="2 10" id="KW-0004">4Fe-4S</keyword>
<feature type="binding site" evidence="10">
    <location>
        <position position="78"/>
    </location>
    <ligand>
        <name>[4Fe-4S] cluster</name>
        <dbReference type="ChEBI" id="CHEBI:49883"/>
        <label>1</label>
    </ligand>
</feature>
<evidence type="ECO:0000256" key="11">
    <source>
        <dbReference type="SAM" id="MobiDB-lite"/>
    </source>
</evidence>
<dbReference type="PANTHER" id="PTHR43560:SF1">
    <property type="entry name" value="ION-TRANSLOCATING OXIDOREDUCTASE COMPLEX SUBUNIT B"/>
    <property type="match status" value="1"/>
</dbReference>
<dbReference type="InterPro" id="IPR017896">
    <property type="entry name" value="4Fe4S_Fe-S-bd"/>
</dbReference>
<accession>G9WV27</accession>
<dbReference type="PATRIC" id="fig|796944.3.peg.1483"/>
<evidence type="ECO:0000256" key="8">
    <source>
        <dbReference type="ARBA" id="ARBA00023014"/>
    </source>
</evidence>
<keyword evidence="8 10" id="KW-0411">Iron-sulfur</keyword>
<feature type="domain" description="4Fe-4S" evidence="13">
    <location>
        <begin position="36"/>
        <end position="95"/>
    </location>
</feature>
<dbReference type="HAMAP" id="MF_00463">
    <property type="entry name" value="RsxB_RnfB"/>
    <property type="match status" value="1"/>
</dbReference>
<evidence type="ECO:0000256" key="9">
    <source>
        <dbReference type="ARBA" id="ARBA00023136"/>
    </source>
</evidence>
<comment type="caution">
    <text evidence="10">Lacks conserved residue(s) required for the propagation of feature annotation.</text>
</comment>
<dbReference type="PROSITE" id="PS00198">
    <property type="entry name" value="4FE4S_FER_1"/>
    <property type="match status" value="2"/>
</dbReference>
<dbReference type="GO" id="GO:0046872">
    <property type="term" value="F:metal ion binding"/>
    <property type="evidence" value="ECO:0007669"/>
    <property type="project" value="UniProtKB-KW"/>
</dbReference>
<dbReference type="PROSITE" id="PS51656">
    <property type="entry name" value="4FE4S"/>
    <property type="match status" value="1"/>
</dbReference>
<evidence type="ECO:0000256" key="1">
    <source>
        <dbReference type="ARBA" id="ARBA00022448"/>
    </source>
</evidence>
<evidence type="ECO:0000256" key="4">
    <source>
        <dbReference type="ARBA" id="ARBA00022737"/>
    </source>
</evidence>
<dbReference type="GO" id="GO:0009055">
    <property type="term" value="F:electron transfer activity"/>
    <property type="evidence" value="ECO:0007669"/>
    <property type="project" value="InterPro"/>
</dbReference>
<protein>
    <recommendedName>
        <fullName evidence="10">Ion-translocating oxidoreductase complex subunit B</fullName>
        <ecNumber evidence="10">7.-.-.-</ecNumber>
    </recommendedName>
    <alternativeName>
        <fullName evidence="10">Rnf electron transport complex subunit B</fullName>
    </alternativeName>
</protein>
<evidence type="ECO:0000313" key="15">
    <source>
        <dbReference type="Proteomes" id="UP000003527"/>
    </source>
</evidence>
<dbReference type="Gene3D" id="1.10.15.40">
    <property type="entry name" value="Electron transport complex subunit B, putative Fe-S cluster"/>
    <property type="match status" value="1"/>
</dbReference>
<name>G9WV27_9FIRM</name>
<feature type="compositionally biased region" description="Basic and acidic residues" evidence="11">
    <location>
        <begin position="272"/>
        <end position="292"/>
    </location>
</feature>
<dbReference type="EMBL" id="AFZD01000017">
    <property type="protein sequence ID" value="EHL11428.1"/>
    <property type="molecule type" value="Genomic_DNA"/>
</dbReference>
<feature type="binding site" evidence="10">
    <location>
        <position position="177"/>
    </location>
    <ligand>
        <name>[4Fe-4S] cluster</name>
        <dbReference type="ChEBI" id="CHEBI:49883"/>
        <label>3</label>
    </ligand>
</feature>
<evidence type="ECO:0000256" key="3">
    <source>
        <dbReference type="ARBA" id="ARBA00022723"/>
    </source>
</evidence>
<comment type="cofactor">
    <cofactor evidence="10">
        <name>[4Fe-4S] cluster</name>
        <dbReference type="ChEBI" id="CHEBI:49883"/>
    </cofactor>
    <text evidence="10">Binds 3 [4Fe-4S] clusters.</text>
</comment>
<dbReference type="Pfam" id="PF00037">
    <property type="entry name" value="Fer4"/>
    <property type="match status" value="1"/>
</dbReference>
<evidence type="ECO:0000259" key="12">
    <source>
        <dbReference type="PROSITE" id="PS51379"/>
    </source>
</evidence>
<sequence length="292" mass="30079">MSLMTTLILVAAGLVGATGLILGLFLGVASEKFKVEVDEREAEVRAALPGSNCGACGFPGCDGCAKAIAKGQAPVNQCPVGGAPVAEKIAAIMGTGSVSVDNVKKVAHVHCQGDCDKAKQQAHYSGIADCNDLVVVPGGTEKACPYSCCGYGSCVKVCAFDAIHVINGVAVVDKEKCTACGACVKACPKSLIALVPYKKKHIVSCKNLLKGKQVKDACSIGCIACGICEKNCPFDAIHVLDNLAVMNEKCTDCGICAQKCPTSAITGKRVKKPEVKQEVQAEEKKAEASASV</sequence>
<dbReference type="EC" id="7.-.-.-" evidence="10"/>
<feature type="binding site" evidence="10">
    <location>
        <position position="187"/>
    </location>
    <ligand>
        <name>[4Fe-4S] cluster</name>
        <dbReference type="ChEBI" id="CHEBI:49883"/>
        <label>2</label>
    </ligand>
</feature>
<keyword evidence="4 10" id="KW-0677">Repeat</keyword>
<keyword evidence="5 10" id="KW-1278">Translocase</keyword>
<dbReference type="InterPro" id="IPR017900">
    <property type="entry name" value="4Fe4S_Fe_S_CS"/>
</dbReference>
<feature type="binding site" evidence="10">
    <location>
        <position position="144"/>
    </location>
    <ligand>
        <name>[4Fe-4S] cluster</name>
        <dbReference type="ChEBI" id="CHEBI:49883"/>
        <label>2</label>
    </ligand>
</feature>
<evidence type="ECO:0000256" key="7">
    <source>
        <dbReference type="ARBA" id="ARBA00023004"/>
    </source>
</evidence>
<feature type="domain" description="4Fe-4S ferredoxin-type" evidence="12">
    <location>
        <begin position="211"/>
        <end position="242"/>
    </location>
</feature>
<proteinExistence type="inferred from homology"/>
<organism evidence="14 15">
    <name type="scientific">Oribacterium asaccharolyticum ACB7</name>
    <dbReference type="NCBI Taxonomy" id="796944"/>
    <lineage>
        <taxon>Bacteria</taxon>
        <taxon>Bacillati</taxon>
        <taxon>Bacillota</taxon>
        <taxon>Clostridia</taxon>
        <taxon>Lachnospirales</taxon>
        <taxon>Lachnospiraceae</taxon>
        <taxon>Oribacterium</taxon>
    </lineage>
</organism>
<dbReference type="GO" id="GO:0022900">
    <property type="term" value="P:electron transport chain"/>
    <property type="evidence" value="ECO:0007669"/>
    <property type="project" value="UniProtKB-UniRule"/>
</dbReference>
<comment type="subcellular location">
    <subcellularLocation>
        <location evidence="10">Cell membrane</location>
    </subcellularLocation>
</comment>
<evidence type="ECO:0000256" key="6">
    <source>
        <dbReference type="ARBA" id="ARBA00022982"/>
    </source>
</evidence>
<comment type="subunit">
    <text evidence="10">The complex is composed of six subunits: RnfA, RnfB, RnfC, RnfD, RnfE and RnfG.</text>
</comment>
<dbReference type="RefSeq" id="WP_009536614.1">
    <property type="nucleotide sequence ID" value="NZ_JH414504.1"/>
</dbReference>
<dbReference type="GO" id="GO:0005886">
    <property type="term" value="C:plasma membrane"/>
    <property type="evidence" value="ECO:0007669"/>
    <property type="project" value="UniProtKB-SubCell"/>
</dbReference>
<comment type="similarity">
    <text evidence="10">Belongs to the 4Fe4S bacterial-type ferredoxin family. RnfB subfamily.</text>
</comment>
<comment type="caution">
    <text evidence="14">The sequence shown here is derived from an EMBL/GenBank/DDBJ whole genome shotgun (WGS) entry which is preliminary data.</text>
</comment>
<keyword evidence="15" id="KW-1185">Reference proteome</keyword>
<dbReference type="NCBIfam" id="TIGR01944">
    <property type="entry name" value="rnfB"/>
    <property type="match status" value="1"/>
</dbReference>
<gene>
    <name evidence="10" type="primary">rnfB</name>
    <name evidence="14" type="ORF">HMPREF9624_00761</name>
</gene>
<dbReference type="Pfam" id="PF04060">
    <property type="entry name" value="FeS"/>
    <property type="match status" value="1"/>
</dbReference>
<feature type="binding site" evidence="10">
    <location>
        <position position="148"/>
    </location>
    <ligand>
        <name>[4Fe-4S] cluster</name>
        <dbReference type="ChEBI" id="CHEBI:49883"/>
        <label>2</label>
    </ligand>
</feature>
<dbReference type="AlphaFoldDB" id="G9WV27"/>
<dbReference type="InterPro" id="IPR050395">
    <property type="entry name" value="4Fe4S_Ferredoxin_RnfB"/>
</dbReference>
<dbReference type="InterPro" id="IPR010207">
    <property type="entry name" value="Elect_transpt_cplx_RnfB/RsxB"/>
</dbReference>
<keyword evidence="7 10" id="KW-0408">Iron</keyword>
<dbReference type="Proteomes" id="UP000003527">
    <property type="component" value="Unassembled WGS sequence"/>
</dbReference>
<keyword evidence="10" id="KW-1003">Cell membrane</keyword>
<dbReference type="InterPro" id="IPR007202">
    <property type="entry name" value="4Fe-4S_dom"/>
</dbReference>
<dbReference type="PROSITE" id="PS51379">
    <property type="entry name" value="4FE4S_FER_2"/>
    <property type="match status" value="3"/>
</dbReference>
<keyword evidence="6 10" id="KW-0249">Electron transport</keyword>
<dbReference type="Pfam" id="PF13187">
    <property type="entry name" value="Fer4_9"/>
    <property type="match status" value="1"/>
</dbReference>
<comment type="function">
    <text evidence="10">Part of a membrane-bound complex that couples electron transfer with translocation of ions across the membrane.</text>
</comment>
<dbReference type="CDD" id="cd10549">
    <property type="entry name" value="MtMvhB_like"/>
    <property type="match status" value="1"/>
</dbReference>
<evidence type="ECO:0000256" key="5">
    <source>
        <dbReference type="ARBA" id="ARBA00022967"/>
    </source>
</evidence>
<keyword evidence="9 10" id="KW-0472">Membrane</keyword>
<feature type="domain" description="4Fe-4S ferredoxin-type" evidence="12">
    <location>
        <begin position="168"/>
        <end position="197"/>
    </location>
</feature>
<feature type="binding site" evidence="10">
    <location>
        <position position="183"/>
    </location>
    <ligand>
        <name>[4Fe-4S] cluster</name>
        <dbReference type="ChEBI" id="CHEBI:49883"/>
        <label>3</label>
    </ligand>
</feature>
<feature type="binding site" evidence="10">
    <location>
        <position position="158"/>
    </location>
    <ligand>
        <name>[4Fe-4S] cluster</name>
        <dbReference type="ChEBI" id="CHEBI:49883"/>
        <label>3</label>
    </ligand>
</feature>